<evidence type="ECO:0000256" key="2">
    <source>
        <dbReference type="ARBA" id="ARBA00022840"/>
    </source>
</evidence>
<dbReference type="Proteomes" id="UP000837801">
    <property type="component" value="Unassembled WGS sequence"/>
</dbReference>
<protein>
    <recommendedName>
        <fullName evidence="6">Protein kinase domain-containing protein</fullName>
    </recommendedName>
</protein>
<keyword evidence="4" id="KW-0418">Kinase</keyword>
<keyword evidence="1 3" id="KW-0547">Nucleotide-binding</keyword>
<dbReference type="PROSITE" id="PS00108">
    <property type="entry name" value="PROTEIN_KINASE_ST"/>
    <property type="match status" value="1"/>
</dbReference>
<dbReference type="GO" id="GO:0044773">
    <property type="term" value="P:mitotic DNA damage checkpoint signaling"/>
    <property type="evidence" value="ECO:0007669"/>
    <property type="project" value="TreeGrafter"/>
</dbReference>
<sequence length="486" mass="55315">MPLSIIPIFDDTSLDNYEDIDNNSTLIHNNSTPVMQQYHNSSPSMSLDGCYINGNIRFVKKIGAGTFGLIYLVEDTLTQTLYAAKLILKKPPRNSNGTKSQDIAVNKKFIQEQLYMYFHNKEDASPKNIVADELPLEFLKTQCGDCTFLKEISSHLQVHEHPNVTTIHKVLNLSKMAVVILMDYCHQGDLFHNIIDNQIFVSTSDVDRIDKQLLMKNVILQLIDVIKYCQQKSIFHCDLKPENIMVNYNPHYKRTNHSKSHIVDYNEIQIMLIDFGLAMDNPLICCNVCRGSSFYMAPERITNYTGSNLIKTLVDLSKYQSVEMCDSKHCNSNKYFPTIAGDIWSLAVLFINITCSRNPWPIASIDSINDRQVFHNYILGNNPSVLRDILPISRQFNDLLNKIFVMDPSSRLSLDEIEKEIKNTDFFNDELLDDDEDNDEVRDEVIAYNNVGPSPADSLFSPKNCSSHSSFSSSTQRIGSFQGKAT</sequence>
<feature type="binding site" evidence="3">
    <location>
        <position position="89"/>
    </location>
    <ligand>
        <name>ATP</name>
        <dbReference type="ChEBI" id="CHEBI:30616"/>
    </ligand>
</feature>
<dbReference type="InterPro" id="IPR017441">
    <property type="entry name" value="Protein_kinase_ATP_BS"/>
</dbReference>
<dbReference type="InterPro" id="IPR008271">
    <property type="entry name" value="Ser/Thr_kinase_AS"/>
</dbReference>
<evidence type="ECO:0000256" key="3">
    <source>
        <dbReference type="PROSITE-ProRule" id="PRU10141"/>
    </source>
</evidence>
<name>A0A9P0VVU8_9ASCO</name>
<evidence type="ECO:0000259" key="6">
    <source>
        <dbReference type="PROSITE" id="PS50011"/>
    </source>
</evidence>
<dbReference type="PROSITE" id="PS00107">
    <property type="entry name" value="PROTEIN_KINASE_ATP"/>
    <property type="match status" value="1"/>
</dbReference>
<feature type="domain" description="Protein kinase" evidence="6">
    <location>
        <begin position="56"/>
        <end position="427"/>
    </location>
</feature>
<dbReference type="PROSITE" id="PS50011">
    <property type="entry name" value="PROTEIN_KINASE_DOM"/>
    <property type="match status" value="1"/>
</dbReference>
<dbReference type="GO" id="GO:0005524">
    <property type="term" value="F:ATP binding"/>
    <property type="evidence" value="ECO:0007669"/>
    <property type="project" value="UniProtKB-UniRule"/>
</dbReference>
<accession>A0A9P0VVU8</accession>
<dbReference type="InterPro" id="IPR011009">
    <property type="entry name" value="Kinase-like_dom_sf"/>
</dbReference>
<dbReference type="Pfam" id="PF00069">
    <property type="entry name" value="Pkinase"/>
    <property type="match status" value="1"/>
</dbReference>
<dbReference type="OrthoDB" id="541276at2759"/>
<organism evidence="7 8">
    <name type="scientific">[Candida] railenensis</name>
    <dbReference type="NCBI Taxonomy" id="45579"/>
    <lineage>
        <taxon>Eukaryota</taxon>
        <taxon>Fungi</taxon>
        <taxon>Dikarya</taxon>
        <taxon>Ascomycota</taxon>
        <taxon>Saccharomycotina</taxon>
        <taxon>Pichiomycetes</taxon>
        <taxon>Debaryomycetaceae</taxon>
        <taxon>Kurtzmaniella</taxon>
    </lineage>
</organism>
<dbReference type="SMART" id="SM00220">
    <property type="entry name" value="S_TKc"/>
    <property type="match status" value="1"/>
</dbReference>
<dbReference type="GO" id="GO:0005634">
    <property type="term" value="C:nucleus"/>
    <property type="evidence" value="ECO:0007669"/>
    <property type="project" value="TreeGrafter"/>
</dbReference>
<keyword evidence="2 3" id="KW-0067">ATP-binding</keyword>
<gene>
    <name evidence="7" type="ORF">CLIB1423_02S01398</name>
</gene>
<comment type="caution">
    <text evidence="7">The sequence shown here is derived from an EMBL/GenBank/DDBJ whole genome shotgun (WGS) entry which is preliminary data.</text>
</comment>
<dbReference type="AlphaFoldDB" id="A0A9P0VVU8"/>
<dbReference type="PANTHER" id="PTHR44167:SF24">
    <property type="entry name" value="SERINE_THREONINE-PROTEIN KINASE CHK2"/>
    <property type="match status" value="1"/>
</dbReference>
<dbReference type="Gene3D" id="3.30.200.20">
    <property type="entry name" value="Phosphorylase Kinase, domain 1"/>
    <property type="match status" value="1"/>
</dbReference>
<dbReference type="PANTHER" id="PTHR44167">
    <property type="entry name" value="OVARIAN-SPECIFIC SERINE/THREONINE-PROTEIN KINASE LOK-RELATED"/>
    <property type="match status" value="1"/>
</dbReference>
<evidence type="ECO:0000313" key="8">
    <source>
        <dbReference type="Proteomes" id="UP000837801"/>
    </source>
</evidence>
<evidence type="ECO:0000256" key="1">
    <source>
        <dbReference type="ARBA" id="ARBA00022741"/>
    </source>
</evidence>
<proteinExistence type="inferred from homology"/>
<evidence type="ECO:0000256" key="4">
    <source>
        <dbReference type="RuleBase" id="RU000304"/>
    </source>
</evidence>
<keyword evidence="4" id="KW-0723">Serine/threonine-protein kinase</keyword>
<reference evidence="7" key="1">
    <citation type="submission" date="2022-03" db="EMBL/GenBank/DDBJ databases">
        <authorList>
            <person name="Legras J.-L."/>
            <person name="Devillers H."/>
            <person name="Grondin C."/>
        </authorList>
    </citation>
    <scope>NUCLEOTIDE SEQUENCE</scope>
    <source>
        <strain evidence="7">CLIB 1423</strain>
    </source>
</reference>
<keyword evidence="8" id="KW-1185">Reference proteome</keyword>
<dbReference type="SUPFAM" id="SSF56112">
    <property type="entry name" value="Protein kinase-like (PK-like)"/>
    <property type="match status" value="1"/>
</dbReference>
<dbReference type="InterPro" id="IPR000719">
    <property type="entry name" value="Prot_kinase_dom"/>
</dbReference>
<evidence type="ECO:0000313" key="7">
    <source>
        <dbReference type="EMBL" id="CAH2350626.1"/>
    </source>
</evidence>
<dbReference type="EMBL" id="CAKXYY010000002">
    <property type="protein sequence ID" value="CAH2350626.1"/>
    <property type="molecule type" value="Genomic_DNA"/>
</dbReference>
<dbReference type="Gene3D" id="1.10.510.10">
    <property type="entry name" value="Transferase(Phosphotransferase) domain 1"/>
    <property type="match status" value="1"/>
</dbReference>
<evidence type="ECO:0000256" key="5">
    <source>
        <dbReference type="SAM" id="MobiDB-lite"/>
    </source>
</evidence>
<keyword evidence="4" id="KW-0808">Transferase</keyword>
<comment type="similarity">
    <text evidence="4">Belongs to the protein kinase superfamily.</text>
</comment>
<dbReference type="GO" id="GO:0030447">
    <property type="term" value="P:filamentous growth"/>
    <property type="evidence" value="ECO:0007669"/>
    <property type="project" value="UniProtKB-ARBA"/>
</dbReference>
<dbReference type="GO" id="GO:0005737">
    <property type="term" value="C:cytoplasm"/>
    <property type="evidence" value="ECO:0007669"/>
    <property type="project" value="TreeGrafter"/>
</dbReference>
<feature type="region of interest" description="Disordered" evidence="5">
    <location>
        <begin position="450"/>
        <end position="486"/>
    </location>
</feature>
<dbReference type="GO" id="GO:0004674">
    <property type="term" value="F:protein serine/threonine kinase activity"/>
    <property type="evidence" value="ECO:0007669"/>
    <property type="project" value="UniProtKB-KW"/>
</dbReference>
<feature type="compositionally biased region" description="Polar residues" evidence="5">
    <location>
        <begin position="475"/>
        <end position="486"/>
    </location>
</feature>